<gene>
    <name evidence="2" type="ORF">Anapl_07621</name>
</gene>
<protein>
    <submittedName>
        <fullName evidence="2">Uncharacterized protein</fullName>
    </submittedName>
</protein>
<organism evidence="2 3">
    <name type="scientific">Anas platyrhynchos</name>
    <name type="common">Mallard</name>
    <name type="synonym">Anas boschas</name>
    <dbReference type="NCBI Taxonomy" id="8839"/>
    <lineage>
        <taxon>Eukaryota</taxon>
        <taxon>Metazoa</taxon>
        <taxon>Chordata</taxon>
        <taxon>Craniata</taxon>
        <taxon>Vertebrata</taxon>
        <taxon>Euteleostomi</taxon>
        <taxon>Archelosauria</taxon>
        <taxon>Archosauria</taxon>
        <taxon>Dinosauria</taxon>
        <taxon>Saurischia</taxon>
        <taxon>Theropoda</taxon>
        <taxon>Coelurosauria</taxon>
        <taxon>Aves</taxon>
        <taxon>Neognathae</taxon>
        <taxon>Galloanserae</taxon>
        <taxon>Anseriformes</taxon>
        <taxon>Anatidae</taxon>
        <taxon>Anatinae</taxon>
        <taxon>Anas</taxon>
    </lineage>
</organism>
<dbReference type="EMBL" id="KB743493">
    <property type="protein sequence ID" value="EOA98442.1"/>
    <property type="molecule type" value="Genomic_DNA"/>
</dbReference>
<feature type="region of interest" description="Disordered" evidence="1">
    <location>
        <begin position="41"/>
        <end position="77"/>
    </location>
</feature>
<evidence type="ECO:0000256" key="1">
    <source>
        <dbReference type="SAM" id="MobiDB-lite"/>
    </source>
</evidence>
<reference evidence="3" key="1">
    <citation type="journal article" date="2013" name="Nat. Genet.">
        <title>The duck genome and transcriptome provide insight into an avian influenza virus reservoir species.</title>
        <authorList>
            <person name="Huang Y."/>
            <person name="Li Y."/>
            <person name="Burt D.W."/>
            <person name="Chen H."/>
            <person name="Zhang Y."/>
            <person name="Qian W."/>
            <person name="Kim H."/>
            <person name="Gan S."/>
            <person name="Zhao Y."/>
            <person name="Li J."/>
            <person name="Yi K."/>
            <person name="Feng H."/>
            <person name="Zhu P."/>
            <person name="Li B."/>
            <person name="Liu Q."/>
            <person name="Fairley S."/>
            <person name="Magor K.E."/>
            <person name="Du Z."/>
            <person name="Hu X."/>
            <person name="Goodman L."/>
            <person name="Tafer H."/>
            <person name="Vignal A."/>
            <person name="Lee T."/>
            <person name="Kim K.W."/>
            <person name="Sheng Z."/>
            <person name="An Y."/>
            <person name="Searle S."/>
            <person name="Herrero J."/>
            <person name="Groenen M.A."/>
            <person name="Crooijmans R.P."/>
            <person name="Faraut T."/>
            <person name="Cai Q."/>
            <person name="Webster R.G."/>
            <person name="Aldridge J.R."/>
            <person name="Warren W.C."/>
            <person name="Bartschat S."/>
            <person name="Kehr S."/>
            <person name="Marz M."/>
            <person name="Stadler P.F."/>
            <person name="Smith J."/>
            <person name="Kraus R.H."/>
            <person name="Zhao Y."/>
            <person name="Ren L."/>
            <person name="Fei J."/>
            <person name="Morisson M."/>
            <person name="Kaiser P."/>
            <person name="Griffin D.K."/>
            <person name="Rao M."/>
            <person name="Pitel F."/>
            <person name="Wang J."/>
            <person name="Li N."/>
        </authorList>
    </citation>
    <scope>NUCLEOTIDE SEQUENCE [LARGE SCALE GENOMIC DNA]</scope>
</reference>
<evidence type="ECO:0000313" key="2">
    <source>
        <dbReference type="EMBL" id="EOA98442.1"/>
    </source>
</evidence>
<evidence type="ECO:0000313" key="3">
    <source>
        <dbReference type="Proteomes" id="UP000296049"/>
    </source>
</evidence>
<proteinExistence type="predicted"/>
<keyword evidence="3" id="KW-1185">Reference proteome</keyword>
<accession>R0LDV8</accession>
<sequence length="350" mass="37689">MEDFARAGPEKVSSCKAWNGLVSPRDKKEFRALACTQKWSKDQWGSGRTAVSSPTLCPSAAPQRPSPNPTDRSKRPPRFGLLTSFTAASWASGEKPMWFSLFDLLQKSHRKFCCSRKVREAGLDQMAGLGAGAGPELPGLTISAAKPGYVKLGEKLQLAGAQTWELQSEFSRFINFHYNRVLNCPVKVTLIEYPAKLVDKQGHIVPKLFHSTIRNSSSELPALEISSQVSSGWMLFFPSCEGHLKAPGPSCRSGSAPQQEAGKSFLKTSDVGHGHAARFNPPHGEQSSAGMWSRALLPKKESLHASSRGSKSTAAACRAGCVAARTCGAVVVLAGGEDLLEMGTRTKGYL</sequence>
<name>R0LDV8_ANAPL</name>
<dbReference type="Proteomes" id="UP000296049">
    <property type="component" value="Unassembled WGS sequence"/>
</dbReference>
<dbReference type="AlphaFoldDB" id="R0LDV8"/>